<dbReference type="InterPro" id="IPR036186">
    <property type="entry name" value="Serpin_sf"/>
</dbReference>
<evidence type="ECO:0000259" key="1">
    <source>
        <dbReference type="SMART" id="SM00093"/>
    </source>
</evidence>
<organism evidence="2">
    <name type="scientific">viral metagenome</name>
    <dbReference type="NCBI Taxonomy" id="1070528"/>
    <lineage>
        <taxon>unclassified sequences</taxon>
        <taxon>metagenomes</taxon>
        <taxon>organismal metagenomes</taxon>
    </lineage>
</organism>
<dbReference type="InterPro" id="IPR042185">
    <property type="entry name" value="Serpin_sf_2"/>
</dbReference>
<name>A0A6C0CD12_9ZZZZ</name>
<sequence>MLSKHTHTFTKSNNSVGQKLSDVLDPETLISPPSIAFAMGIIHLAAAENTDKQLTDMFGQKNTVDGLIEIQKLFNQSIIKMANCFVFNEIFKIKDEYLNTVKQLAMICVRNFSQPKLIAQECNDFIAQGTNNLIQNIVKPDMITSDTVSILINTLYFKTVWRKPFKKHLTTDKLFDEKVMVPMMKQRKMMAYFEDDNVQMIELVYEGEEYGMVVALPKNGDVKGCSKYLFNDITFKFEHVDCEFPKFTQRKNIDLKPLLMKNGVSDLFSSGECKLSSMSDQKVYVSDIIHEAVVIVDEAGTEAAAVTVAMMCIESCYEEPEYIEFYAHKPFAYAIRRRACNTVIFSGRYFGPQ</sequence>
<dbReference type="InterPro" id="IPR023796">
    <property type="entry name" value="Serpin_dom"/>
</dbReference>
<dbReference type="PANTHER" id="PTHR11461:SF211">
    <property type="entry name" value="GH10112P-RELATED"/>
    <property type="match status" value="1"/>
</dbReference>
<dbReference type="InterPro" id="IPR000215">
    <property type="entry name" value="Serpin_fam"/>
</dbReference>
<proteinExistence type="predicted"/>
<dbReference type="PANTHER" id="PTHR11461">
    <property type="entry name" value="SERINE PROTEASE INHIBITOR, SERPIN"/>
    <property type="match status" value="1"/>
</dbReference>
<dbReference type="Pfam" id="PF00079">
    <property type="entry name" value="Serpin"/>
    <property type="match status" value="1"/>
</dbReference>
<dbReference type="Gene3D" id="2.30.39.10">
    <property type="entry name" value="Alpha-1-antitrypsin, domain 1"/>
    <property type="match status" value="1"/>
</dbReference>
<dbReference type="GO" id="GO:0004867">
    <property type="term" value="F:serine-type endopeptidase inhibitor activity"/>
    <property type="evidence" value="ECO:0007669"/>
    <property type="project" value="InterPro"/>
</dbReference>
<evidence type="ECO:0000313" key="2">
    <source>
        <dbReference type="EMBL" id="QHT01579.1"/>
    </source>
</evidence>
<dbReference type="AlphaFoldDB" id="A0A6C0CD12"/>
<dbReference type="SMART" id="SM00093">
    <property type="entry name" value="SERPIN"/>
    <property type="match status" value="1"/>
</dbReference>
<dbReference type="GO" id="GO:0005615">
    <property type="term" value="C:extracellular space"/>
    <property type="evidence" value="ECO:0007669"/>
    <property type="project" value="InterPro"/>
</dbReference>
<dbReference type="InterPro" id="IPR042178">
    <property type="entry name" value="Serpin_sf_1"/>
</dbReference>
<dbReference type="Gene3D" id="3.30.497.10">
    <property type="entry name" value="Antithrombin, subunit I, domain 2"/>
    <property type="match status" value="1"/>
</dbReference>
<dbReference type="EMBL" id="MN739378">
    <property type="protein sequence ID" value="QHT01579.1"/>
    <property type="molecule type" value="Genomic_DNA"/>
</dbReference>
<protein>
    <recommendedName>
        <fullName evidence="1">Serpin domain-containing protein</fullName>
    </recommendedName>
</protein>
<dbReference type="SUPFAM" id="SSF56574">
    <property type="entry name" value="Serpins"/>
    <property type="match status" value="1"/>
</dbReference>
<reference evidence="2" key="1">
    <citation type="journal article" date="2020" name="Nature">
        <title>Giant virus diversity and host interactions through global metagenomics.</title>
        <authorList>
            <person name="Schulz F."/>
            <person name="Roux S."/>
            <person name="Paez-Espino D."/>
            <person name="Jungbluth S."/>
            <person name="Walsh D.A."/>
            <person name="Denef V.J."/>
            <person name="McMahon K.D."/>
            <person name="Konstantinidis K.T."/>
            <person name="Eloe-Fadrosh E.A."/>
            <person name="Kyrpides N.C."/>
            <person name="Woyke T."/>
        </authorList>
    </citation>
    <scope>NUCLEOTIDE SEQUENCE</scope>
    <source>
        <strain evidence="2">GVMAG-M-3300020192-26</strain>
    </source>
</reference>
<feature type="domain" description="Serpin" evidence="1">
    <location>
        <begin position="14"/>
        <end position="352"/>
    </location>
</feature>
<accession>A0A6C0CD12</accession>